<evidence type="ECO:0000313" key="11">
    <source>
        <dbReference type="Proteomes" id="UP000593765"/>
    </source>
</evidence>
<dbReference type="InterPro" id="IPR020573">
    <property type="entry name" value="UDP_GlcNAc_AcTrfase_non-rep"/>
</dbReference>
<keyword evidence="2 7" id="KW-0441">Lipid A biosynthesis</keyword>
<protein>
    <recommendedName>
        <fullName evidence="7">UDP-3-O-acylglucosamine N-acyltransferase</fullName>
        <ecNumber evidence="7">2.3.1.191</ecNumber>
    </recommendedName>
</protein>
<reference evidence="10 11" key="1">
    <citation type="submission" date="2020-10" db="EMBL/GenBank/DDBJ databases">
        <title>Wide distribution of Phycisphaera-like planctomycetes from WD2101 soil group in peatlands and genome analysis of the first cultivated representative.</title>
        <authorList>
            <person name="Dedysh S.N."/>
            <person name="Beletsky A.V."/>
            <person name="Ivanova A."/>
            <person name="Kulichevskaya I.S."/>
            <person name="Suzina N.E."/>
            <person name="Philippov D.A."/>
            <person name="Rakitin A.L."/>
            <person name="Mardanov A.V."/>
            <person name="Ravin N.V."/>
        </authorList>
    </citation>
    <scope>NUCLEOTIDE SEQUENCE [LARGE SCALE GENOMIC DNA]</scope>
    <source>
        <strain evidence="10 11">M1803</strain>
    </source>
</reference>
<organism evidence="10 11">
    <name type="scientific">Humisphaera borealis</name>
    <dbReference type="NCBI Taxonomy" id="2807512"/>
    <lineage>
        <taxon>Bacteria</taxon>
        <taxon>Pseudomonadati</taxon>
        <taxon>Planctomycetota</taxon>
        <taxon>Phycisphaerae</taxon>
        <taxon>Tepidisphaerales</taxon>
        <taxon>Tepidisphaeraceae</taxon>
        <taxon>Humisphaera</taxon>
    </lineage>
</organism>
<dbReference type="HAMAP" id="MF_00523">
    <property type="entry name" value="LpxD"/>
    <property type="match status" value="1"/>
</dbReference>
<comment type="similarity">
    <text evidence="7">Belongs to the transferase hexapeptide repeat family. LpxD subfamily.</text>
</comment>
<dbReference type="AlphaFoldDB" id="A0A7M2X056"/>
<proteinExistence type="inferred from homology"/>
<evidence type="ECO:0000259" key="9">
    <source>
        <dbReference type="Pfam" id="PF04613"/>
    </source>
</evidence>
<dbReference type="EC" id="2.3.1.191" evidence="7"/>
<dbReference type="NCBIfam" id="TIGR01853">
    <property type="entry name" value="lipid_A_lpxD"/>
    <property type="match status" value="1"/>
</dbReference>
<gene>
    <name evidence="7 10" type="primary">lpxD</name>
    <name evidence="10" type="ORF">IPV69_01790</name>
</gene>
<dbReference type="EMBL" id="CP063458">
    <property type="protein sequence ID" value="QOV90130.1"/>
    <property type="molecule type" value="Genomic_DNA"/>
</dbReference>
<dbReference type="Pfam" id="PF00132">
    <property type="entry name" value="Hexapep"/>
    <property type="match status" value="2"/>
</dbReference>
<dbReference type="UniPathway" id="UPA00973"/>
<dbReference type="GO" id="GO:0103118">
    <property type="term" value="F:UDP-3-O-[(3R)-3-hydroxyacyl]-glucosamine N-acyltransferase activity"/>
    <property type="evidence" value="ECO:0007669"/>
    <property type="project" value="UniProtKB-EC"/>
</dbReference>
<comment type="catalytic activity">
    <reaction evidence="7">
        <text>a UDP-3-O-[(3R)-3-hydroxyacyl]-alpha-D-glucosamine + a (3R)-hydroxyacyl-[ACP] = a UDP-2-N,3-O-bis[(3R)-3-hydroxyacyl]-alpha-D-glucosamine + holo-[ACP] + H(+)</text>
        <dbReference type="Rhea" id="RHEA:53836"/>
        <dbReference type="Rhea" id="RHEA-COMP:9685"/>
        <dbReference type="Rhea" id="RHEA-COMP:9945"/>
        <dbReference type="ChEBI" id="CHEBI:15378"/>
        <dbReference type="ChEBI" id="CHEBI:64479"/>
        <dbReference type="ChEBI" id="CHEBI:78827"/>
        <dbReference type="ChEBI" id="CHEBI:137740"/>
        <dbReference type="ChEBI" id="CHEBI:137748"/>
        <dbReference type="EC" id="2.3.1.191"/>
    </reaction>
</comment>
<dbReference type="PANTHER" id="PTHR43378:SF2">
    <property type="entry name" value="UDP-3-O-ACYLGLUCOSAMINE N-ACYLTRANSFERASE 1, MITOCHONDRIAL-RELATED"/>
    <property type="match status" value="1"/>
</dbReference>
<dbReference type="GO" id="GO:0009245">
    <property type="term" value="P:lipid A biosynthetic process"/>
    <property type="evidence" value="ECO:0007669"/>
    <property type="project" value="UniProtKB-UniRule"/>
</dbReference>
<sequence length="355" mass="37418">MHKLSTIVELLGVPLPSGINGEKVIRGLNTLTRADGDELSFLATDKFVKQLPSTRAAAVLVHRKVRLAGVEVPAGVPLIVVDDADLAMAKVLGLFAPPVPRPAVGIDPLSRVAATATIGADCRIGPFVVIGERVALGERCVVHPGTFIGDDTVIGNDCELYPNVVIRERITLGNRVIVNAGSVIGTDGFGYRWDGRQHAKIPQIGTVVIEDDVEIGSCACIDRAKFDETRIGRGTKLDNLVQVGHNSRTGPHCIMAGQSALAGSVTIGTGVVLGGQSAVRDHVSFGDGAMLAGCSGAMDDVPAKQVVSGLPAIPHRQMLREQAALRDLPDLRTQVRKLQEELEALRKSLATTPVA</sequence>
<dbReference type="SUPFAM" id="SSF51161">
    <property type="entry name" value="Trimeric LpxA-like enzymes"/>
    <property type="match status" value="1"/>
</dbReference>
<accession>A0A7M2X056</accession>
<keyword evidence="11" id="KW-1185">Reference proteome</keyword>
<feature type="domain" description="UDP-3-O-[3-hydroxymyristoyl] glucosamine N-acyltransferase non-repeat region" evidence="9">
    <location>
        <begin position="24"/>
        <end position="92"/>
    </location>
</feature>
<dbReference type="NCBIfam" id="NF002060">
    <property type="entry name" value="PRK00892.1"/>
    <property type="match status" value="1"/>
</dbReference>
<evidence type="ECO:0000256" key="6">
    <source>
        <dbReference type="ARBA" id="ARBA00023315"/>
    </source>
</evidence>
<evidence type="ECO:0000313" key="10">
    <source>
        <dbReference type="EMBL" id="QOV90130.1"/>
    </source>
</evidence>
<feature type="active site" description="Proton acceptor" evidence="7">
    <location>
        <position position="245"/>
    </location>
</feature>
<dbReference type="Gene3D" id="2.160.10.10">
    <property type="entry name" value="Hexapeptide repeat proteins"/>
    <property type="match status" value="1"/>
</dbReference>
<keyword evidence="5 7" id="KW-0443">Lipid metabolism</keyword>
<dbReference type="Proteomes" id="UP000593765">
    <property type="component" value="Chromosome"/>
</dbReference>
<evidence type="ECO:0000256" key="8">
    <source>
        <dbReference type="SAM" id="Coils"/>
    </source>
</evidence>
<keyword evidence="4 7" id="KW-0677">Repeat</keyword>
<dbReference type="InterPro" id="IPR007691">
    <property type="entry name" value="LpxD"/>
</dbReference>
<keyword evidence="3 7" id="KW-0808">Transferase</keyword>
<comment type="function">
    <text evidence="7">Catalyzes the N-acylation of UDP-3-O-acylglucosamine using 3-hydroxyacyl-ACP as the acyl donor. Is involved in the biosynthesis of lipid A, a phosphorylated glycolipid that anchors the lipopolysaccharide to the outer membrane of the cell.</text>
</comment>
<comment type="subunit">
    <text evidence="7">Homotrimer.</text>
</comment>
<name>A0A7M2X056_9BACT</name>
<feature type="coiled-coil region" evidence="8">
    <location>
        <begin position="321"/>
        <end position="348"/>
    </location>
</feature>
<evidence type="ECO:0000256" key="5">
    <source>
        <dbReference type="ARBA" id="ARBA00023098"/>
    </source>
</evidence>
<evidence type="ECO:0000256" key="4">
    <source>
        <dbReference type="ARBA" id="ARBA00022737"/>
    </source>
</evidence>
<dbReference type="Gene3D" id="3.40.1390.10">
    <property type="entry name" value="MurE/MurF, N-terminal domain"/>
    <property type="match status" value="1"/>
</dbReference>
<evidence type="ECO:0000256" key="7">
    <source>
        <dbReference type="HAMAP-Rule" id="MF_00523"/>
    </source>
</evidence>
<dbReference type="PANTHER" id="PTHR43378">
    <property type="entry name" value="UDP-3-O-ACYLGLUCOSAMINE N-ACYLTRANSFERASE"/>
    <property type="match status" value="1"/>
</dbReference>
<evidence type="ECO:0000256" key="3">
    <source>
        <dbReference type="ARBA" id="ARBA00022679"/>
    </source>
</evidence>
<dbReference type="InterPro" id="IPR011004">
    <property type="entry name" value="Trimer_LpxA-like_sf"/>
</dbReference>
<dbReference type="Pfam" id="PF04613">
    <property type="entry name" value="LpxD"/>
    <property type="match status" value="1"/>
</dbReference>
<dbReference type="RefSeq" id="WP_206293203.1">
    <property type="nucleotide sequence ID" value="NZ_CP063458.1"/>
</dbReference>
<comment type="pathway">
    <text evidence="7">Bacterial outer membrane biogenesis; LPS lipid A biosynthesis.</text>
</comment>
<evidence type="ECO:0000256" key="1">
    <source>
        <dbReference type="ARBA" id="ARBA00022516"/>
    </source>
</evidence>
<dbReference type="KEGG" id="hbs:IPV69_01790"/>
<keyword evidence="8" id="KW-0175">Coiled coil</keyword>
<keyword evidence="6 7" id="KW-0012">Acyltransferase</keyword>
<keyword evidence="1 7" id="KW-0444">Lipid biosynthesis</keyword>
<evidence type="ECO:0000256" key="2">
    <source>
        <dbReference type="ARBA" id="ARBA00022556"/>
    </source>
</evidence>
<dbReference type="GO" id="GO:0016020">
    <property type="term" value="C:membrane"/>
    <property type="evidence" value="ECO:0007669"/>
    <property type="project" value="GOC"/>
</dbReference>
<dbReference type="InterPro" id="IPR001451">
    <property type="entry name" value="Hexapep"/>
</dbReference>
<dbReference type="GO" id="GO:0016410">
    <property type="term" value="F:N-acyltransferase activity"/>
    <property type="evidence" value="ECO:0007669"/>
    <property type="project" value="InterPro"/>
</dbReference>
<dbReference type="CDD" id="cd03352">
    <property type="entry name" value="LbH_LpxD"/>
    <property type="match status" value="1"/>
</dbReference>